<dbReference type="InterPro" id="IPR000600">
    <property type="entry name" value="ROK"/>
</dbReference>
<dbReference type="SUPFAM" id="SSF46785">
    <property type="entry name" value="Winged helix' DNA-binding domain"/>
    <property type="match status" value="1"/>
</dbReference>
<dbReference type="InterPro" id="IPR036388">
    <property type="entry name" value="WH-like_DNA-bd_sf"/>
</dbReference>
<dbReference type="PANTHER" id="PTHR18964">
    <property type="entry name" value="ROK (REPRESSOR, ORF, KINASE) FAMILY"/>
    <property type="match status" value="1"/>
</dbReference>
<dbReference type="PANTHER" id="PTHR18964:SF149">
    <property type="entry name" value="BIFUNCTIONAL UDP-N-ACETYLGLUCOSAMINE 2-EPIMERASE_N-ACETYLMANNOSAMINE KINASE"/>
    <property type="match status" value="1"/>
</dbReference>
<reference evidence="2" key="1">
    <citation type="journal article" date="2014" name="Int. J. Syst. Evol. Microbiol.">
        <title>Complete genome sequence of Corynebacterium casei LMG S-19264T (=DSM 44701T), isolated from a smear-ripened cheese.</title>
        <authorList>
            <consortium name="US DOE Joint Genome Institute (JGI-PGF)"/>
            <person name="Walter F."/>
            <person name="Albersmeier A."/>
            <person name="Kalinowski J."/>
            <person name="Ruckert C."/>
        </authorList>
    </citation>
    <scope>NUCLEOTIDE SEQUENCE</scope>
    <source>
        <strain evidence="2">CGMCC 1.15762</strain>
    </source>
</reference>
<dbReference type="InterPro" id="IPR043129">
    <property type="entry name" value="ATPase_NBD"/>
</dbReference>
<dbReference type="Gene3D" id="1.10.10.10">
    <property type="entry name" value="Winged helix-like DNA-binding domain superfamily/Winged helix DNA-binding domain"/>
    <property type="match status" value="1"/>
</dbReference>
<organism evidence="2 3">
    <name type="scientific">Salipiger pallidus</name>
    <dbReference type="NCBI Taxonomy" id="1775170"/>
    <lineage>
        <taxon>Bacteria</taxon>
        <taxon>Pseudomonadati</taxon>
        <taxon>Pseudomonadota</taxon>
        <taxon>Alphaproteobacteria</taxon>
        <taxon>Rhodobacterales</taxon>
        <taxon>Roseobacteraceae</taxon>
        <taxon>Salipiger</taxon>
    </lineage>
</organism>
<dbReference type="Pfam" id="PF00480">
    <property type="entry name" value="ROK"/>
    <property type="match status" value="1"/>
</dbReference>
<comment type="caution">
    <text evidence="2">The sequence shown here is derived from an EMBL/GenBank/DDBJ whole genome shotgun (WGS) entry which is preliminary data.</text>
</comment>
<reference evidence="2" key="2">
    <citation type="submission" date="2020-09" db="EMBL/GenBank/DDBJ databases">
        <authorList>
            <person name="Sun Q."/>
            <person name="Zhou Y."/>
        </authorList>
    </citation>
    <scope>NUCLEOTIDE SEQUENCE</scope>
    <source>
        <strain evidence="2">CGMCC 1.15762</strain>
    </source>
</reference>
<gene>
    <name evidence="2" type="ORF">GCM10011415_36670</name>
</gene>
<dbReference type="CDD" id="cd23763">
    <property type="entry name" value="ASKHA_ATPase_ROK"/>
    <property type="match status" value="1"/>
</dbReference>
<protein>
    <submittedName>
        <fullName evidence="2">Sugar kinase</fullName>
    </submittedName>
</protein>
<dbReference type="EMBL" id="BMJV01000009">
    <property type="protein sequence ID" value="GGG83431.1"/>
    <property type="molecule type" value="Genomic_DNA"/>
</dbReference>
<dbReference type="Pfam" id="PF13412">
    <property type="entry name" value="HTH_24"/>
    <property type="match status" value="1"/>
</dbReference>
<evidence type="ECO:0000313" key="2">
    <source>
        <dbReference type="EMBL" id="GGG83431.1"/>
    </source>
</evidence>
<dbReference type="GO" id="GO:0016301">
    <property type="term" value="F:kinase activity"/>
    <property type="evidence" value="ECO:0007669"/>
    <property type="project" value="UniProtKB-KW"/>
</dbReference>
<evidence type="ECO:0000256" key="1">
    <source>
        <dbReference type="ARBA" id="ARBA00006479"/>
    </source>
</evidence>
<evidence type="ECO:0000313" key="3">
    <source>
        <dbReference type="Proteomes" id="UP000617145"/>
    </source>
</evidence>
<keyword evidence="2" id="KW-0808">Transferase</keyword>
<dbReference type="AlphaFoldDB" id="A0A8J2ZML7"/>
<name>A0A8J2ZML7_9RHOB</name>
<keyword evidence="3" id="KW-1185">Reference proteome</keyword>
<dbReference type="InterPro" id="IPR036390">
    <property type="entry name" value="WH_DNA-bd_sf"/>
</dbReference>
<sequence length="378" mass="41707">MLDLGYNERRALEIIRADGPISRVELGRRLGVSAPTMTRMTATLTDQGLIREAQPIEPPEGRGRGKPSSMIDLDGDGLHSVGVFFDPDEMAVCVTDLRGNIRAERRHRLQSRQFDDLMRLASGTAEELLAEAGLDRERLVGCGISFPGHFSVDSGRLTRIPQFADWRAINAPGDFEPYFDMPVHHENDGKAAALNELYYGVGKRRDNFVLILLTYGIGGGIVLRRSLYRGAHRNAAEFGGIFPKSQPRPSGQDLCDLLSAGGVEVTRLVDIGAHHLDHPIVEQWTERAAEQLRLLVLMLARTVDPGEIVFGGSLPLALQERIRERLLAGELGEDFLVEAPEISVTGMSSMMHRGAATIPLYRTMTPGHYPGRALKGWR</sequence>
<dbReference type="SUPFAM" id="SSF53067">
    <property type="entry name" value="Actin-like ATPase domain"/>
    <property type="match status" value="1"/>
</dbReference>
<comment type="similarity">
    <text evidence="1">Belongs to the ROK (NagC/XylR) family.</text>
</comment>
<dbReference type="Gene3D" id="3.30.420.40">
    <property type="match status" value="2"/>
</dbReference>
<dbReference type="RefSeq" id="WP_188791739.1">
    <property type="nucleotide sequence ID" value="NZ_BMJV01000009.1"/>
</dbReference>
<proteinExistence type="inferred from homology"/>
<accession>A0A8J2ZML7</accession>
<dbReference type="Proteomes" id="UP000617145">
    <property type="component" value="Unassembled WGS sequence"/>
</dbReference>
<keyword evidence="2" id="KW-0418">Kinase</keyword>